<feature type="compositionally biased region" description="Basic residues" evidence="2">
    <location>
        <begin position="138"/>
        <end position="147"/>
    </location>
</feature>
<organism evidence="4 5">
    <name type="scientific">Novipirellula rosea</name>
    <dbReference type="NCBI Taxonomy" id="1031540"/>
    <lineage>
        <taxon>Bacteria</taxon>
        <taxon>Pseudomonadati</taxon>
        <taxon>Planctomycetota</taxon>
        <taxon>Planctomycetia</taxon>
        <taxon>Pirellulales</taxon>
        <taxon>Pirellulaceae</taxon>
        <taxon>Novipirellula</taxon>
    </lineage>
</organism>
<reference evidence="5" key="1">
    <citation type="journal article" date="2019" name="Int. J. Syst. Evol. Microbiol.">
        <title>The Global Catalogue of Microorganisms (GCM) 10K type strain sequencing project: providing services to taxonomists for standard genome sequencing and annotation.</title>
        <authorList>
            <consortium name="The Broad Institute Genomics Platform"/>
            <consortium name="The Broad Institute Genome Sequencing Center for Infectious Disease"/>
            <person name="Wu L."/>
            <person name="Ma J."/>
        </authorList>
    </citation>
    <scope>NUCLEOTIDE SEQUENCE [LARGE SCALE GENOMIC DNA]</scope>
    <source>
        <strain evidence="5">JCM 17759</strain>
    </source>
</reference>
<evidence type="ECO:0000256" key="3">
    <source>
        <dbReference type="SAM" id="Phobius"/>
    </source>
</evidence>
<gene>
    <name evidence="4" type="ORF">GCM10023156_70350</name>
</gene>
<keyword evidence="5" id="KW-1185">Reference proteome</keyword>
<sequence>MFYCIMSESIPNKYASIRDGFAAIRELIIVLAMLALLFAPATIREILSDAGIRSFAGVEFDEETLDEVESAHSRVAELEQQLAVTQQQLDSMAQSSAVRADPRFGTVSKMIAEAQQYASETEDDLREAKDKHLELWKRAGRPARGHHSSVTAEADLPAEQQALLSPSELLSR</sequence>
<evidence type="ECO:0000256" key="2">
    <source>
        <dbReference type="SAM" id="MobiDB-lite"/>
    </source>
</evidence>
<keyword evidence="3" id="KW-0812">Transmembrane</keyword>
<dbReference type="Proteomes" id="UP001500840">
    <property type="component" value="Unassembled WGS sequence"/>
</dbReference>
<feature type="compositionally biased region" description="Polar residues" evidence="2">
    <location>
        <begin position="162"/>
        <end position="172"/>
    </location>
</feature>
<protein>
    <recommendedName>
        <fullName evidence="6">Sec-independent translocase</fullName>
    </recommendedName>
</protein>
<keyword evidence="1" id="KW-0175">Coiled coil</keyword>
<evidence type="ECO:0008006" key="6">
    <source>
        <dbReference type="Google" id="ProtNLM"/>
    </source>
</evidence>
<proteinExistence type="predicted"/>
<feature type="coiled-coil region" evidence="1">
    <location>
        <begin position="61"/>
        <end position="131"/>
    </location>
</feature>
<name>A0ABP8NWS7_9BACT</name>
<feature type="region of interest" description="Disordered" evidence="2">
    <location>
        <begin position="136"/>
        <end position="172"/>
    </location>
</feature>
<comment type="caution">
    <text evidence="4">The sequence shown here is derived from an EMBL/GenBank/DDBJ whole genome shotgun (WGS) entry which is preliminary data.</text>
</comment>
<evidence type="ECO:0000256" key="1">
    <source>
        <dbReference type="SAM" id="Coils"/>
    </source>
</evidence>
<keyword evidence="3" id="KW-1133">Transmembrane helix</keyword>
<evidence type="ECO:0000313" key="5">
    <source>
        <dbReference type="Proteomes" id="UP001500840"/>
    </source>
</evidence>
<feature type="transmembrane region" description="Helical" evidence="3">
    <location>
        <begin position="20"/>
        <end position="39"/>
    </location>
</feature>
<keyword evidence="3" id="KW-0472">Membrane</keyword>
<dbReference type="EMBL" id="BAABGA010000120">
    <property type="protein sequence ID" value="GAA4472997.1"/>
    <property type="molecule type" value="Genomic_DNA"/>
</dbReference>
<evidence type="ECO:0000313" key="4">
    <source>
        <dbReference type="EMBL" id="GAA4472997.1"/>
    </source>
</evidence>
<accession>A0ABP8NWS7</accession>